<protein>
    <submittedName>
        <fullName evidence="1">Uncharacterized protein</fullName>
    </submittedName>
</protein>
<dbReference type="AlphaFoldDB" id="A0A9W8W6F8"/>
<proteinExistence type="predicted"/>
<name>A0A9W8W6F8_9HYPO</name>
<dbReference type="Proteomes" id="UP001140502">
    <property type="component" value="Unassembled WGS sequence"/>
</dbReference>
<accession>A0A9W8W6F8</accession>
<comment type="caution">
    <text evidence="1">The sequence shown here is derived from an EMBL/GenBank/DDBJ whole genome shotgun (WGS) entry which is preliminary data.</text>
</comment>
<dbReference type="OrthoDB" id="4062651at2759"/>
<organism evidence="1 2">
    <name type="scientific">Fusarium piperis</name>
    <dbReference type="NCBI Taxonomy" id="1435070"/>
    <lineage>
        <taxon>Eukaryota</taxon>
        <taxon>Fungi</taxon>
        <taxon>Dikarya</taxon>
        <taxon>Ascomycota</taxon>
        <taxon>Pezizomycotina</taxon>
        <taxon>Sordariomycetes</taxon>
        <taxon>Hypocreomycetidae</taxon>
        <taxon>Hypocreales</taxon>
        <taxon>Nectriaceae</taxon>
        <taxon>Fusarium</taxon>
        <taxon>Fusarium solani species complex</taxon>
    </lineage>
</organism>
<gene>
    <name evidence="1" type="ORF">N0V84_009334</name>
</gene>
<dbReference type="EMBL" id="JAPEUR010000254">
    <property type="protein sequence ID" value="KAJ4313577.1"/>
    <property type="molecule type" value="Genomic_DNA"/>
</dbReference>
<keyword evidence="2" id="KW-1185">Reference proteome</keyword>
<reference evidence="1" key="1">
    <citation type="submission" date="2022-10" db="EMBL/GenBank/DDBJ databases">
        <title>Tapping the CABI collections for fungal endophytes: first genome assemblies for Collariella, Neodidymelliopsis, Ascochyta clinopodiicola, Didymella pomorum, Didymosphaeria variabile, Neocosmospora piperis and Neocucurbitaria cava.</title>
        <authorList>
            <person name="Hill R."/>
        </authorList>
    </citation>
    <scope>NUCLEOTIDE SEQUENCE</scope>
    <source>
        <strain evidence="1">IMI 366586</strain>
    </source>
</reference>
<evidence type="ECO:0000313" key="2">
    <source>
        <dbReference type="Proteomes" id="UP001140502"/>
    </source>
</evidence>
<sequence>MDPTPTNISTFMFPTAVCTRNPPPEPEIPPPDWSKSALNPKNRIDSLDPLPKCDWIIQGADLAGTRWFAVPDFAIGKPPLRIDINVPEFFNTPGYLRDTLLPNSPMFGELETAGKSNIAVHISRALHWWSCQKKGFAKDYFELPFGSRIVFENMSHDVRQINIQFVPVYDIERQWLSTKTLHDMWKLPDIPTTITRHH</sequence>
<evidence type="ECO:0000313" key="1">
    <source>
        <dbReference type="EMBL" id="KAJ4313577.1"/>
    </source>
</evidence>